<dbReference type="EMBL" id="CM009294">
    <property type="protein sequence ID" value="RQO90427.1"/>
    <property type="molecule type" value="Genomic_DNA"/>
</dbReference>
<evidence type="ECO:0000313" key="1">
    <source>
        <dbReference type="EMBL" id="RQO90427.1"/>
    </source>
</evidence>
<name>A0A3N7EY00_POPTR</name>
<reference evidence="1 2" key="1">
    <citation type="journal article" date="2006" name="Science">
        <title>The genome of black cottonwood, Populus trichocarpa (Torr. &amp; Gray).</title>
        <authorList>
            <person name="Tuskan G.A."/>
            <person name="Difazio S."/>
            <person name="Jansson S."/>
            <person name="Bohlmann J."/>
            <person name="Grigoriev I."/>
            <person name="Hellsten U."/>
            <person name="Putnam N."/>
            <person name="Ralph S."/>
            <person name="Rombauts S."/>
            <person name="Salamov A."/>
            <person name="Schein J."/>
            <person name="Sterck L."/>
            <person name="Aerts A."/>
            <person name="Bhalerao R.R."/>
            <person name="Bhalerao R.P."/>
            <person name="Blaudez D."/>
            <person name="Boerjan W."/>
            <person name="Brun A."/>
            <person name="Brunner A."/>
            <person name="Busov V."/>
            <person name="Campbell M."/>
            <person name="Carlson J."/>
            <person name="Chalot M."/>
            <person name="Chapman J."/>
            <person name="Chen G.L."/>
            <person name="Cooper D."/>
            <person name="Coutinho P.M."/>
            <person name="Couturier J."/>
            <person name="Covert S."/>
            <person name="Cronk Q."/>
            <person name="Cunningham R."/>
            <person name="Davis J."/>
            <person name="Degroeve S."/>
            <person name="Dejardin A."/>
            <person name="Depamphilis C."/>
            <person name="Detter J."/>
            <person name="Dirks B."/>
            <person name="Dubchak I."/>
            <person name="Duplessis S."/>
            <person name="Ehlting J."/>
            <person name="Ellis B."/>
            <person name="Gendler K."/>
            <person name="Goodstein D."/>
            <person name="Gribskov M."/>
            <person name="Grimwood J."/>
            <person name="Groover A."/>
            <person name="Gunter L."/>
            <person name="Hamberger B."/>
            <person name="Heinze B."/>
            <person name="Helariutta Y."/>
            <person name="Henrissat B."/>
            <person name="Holligan D."/>
            <person name="Holt R."/>
            <person name="Huang W."/>
            <person name="Islam-Faridi N."/>
            <person name="Jones S."/>
            <person name="Jones-Rhoades M."/>
            <person name="Jorgensen R."/>
            <person name="Joshi C."/>
            <person name="Kangasjarvi J."/>
            <person name="Karlsson J."/>
            <person name="Kelleher C."/>
            <person name="Kirkpatrick R."/>
            <person name="Kirst M."/>
            <person name="Kohler A."/>
            <person name="Kalluri U."/>
            <person name="Larimer F."/>
            <person name="Leebens-Mack J."/>
            <person name="Leple J.C."/>
            <person name="Locascio P."/>
            <person name="Lou Y."/>
            <person name="Lucas S."/>
            <person name="Martin F."/>
            <person name="Montanini B."/>
            <person name="Napoli C."/>
            <person name="Nelson D.R."/>
            <person name="Nelson C."/>
            <person name="Nieminen K."/>
            <person name="Nilsson O."/>
            <person name="Pereda V."/>
            <person name="Peter G."/>
            <person name="Philippe R."/>
            <person name="Pilate G."/>
            <person name="Poliakov A."/>
            <person name="Razumovskaya J."/>
            <person name="Richardson P."/>
            <person name="Rinaldi C."/>
            <person name="Ritland K."/>
            <person name="Rouze P."/>
            <person name="Ryaboy D."/>
            <person name="Schmutz J."/>
            <person name="Schrader J."/>
            <person name="Segerman B."/>
            <person name="Shin H."/>
            <person name="Siddiqui A."/>
            <person name="Sterky F."/>
            <person name="Terry A."/>
            <person name="Tsai C.J."/>
            <person name="Uberbacher E."/>
            <person name="Unneberg P."/>
            <person name="Vahala J."/>
            <person name="Wall K."/>
            <person name="Wessler S."/>
            <person name="Yang G."/>
            <person name="Yin T."/>
            <person name="Douglas C."/>
            <person name="Marra M."/>
            <person name="Sandberg G."/>
            <person name="Van de Peer Y."/>
            <person name="Rokhsar D."/>
        </authorList>
    </citation>
    <scope>NUCLEOTIDE SEQUENCE [LARGE SCALE GENOMIC DNA]</scope>
    <source>
        <strain evidence="2">cv. Nisqually</strain>
    </source>
</reference>
<dbReference type="AlphaFoldDB" id="A0A3N7EY00"/>
<proteinExistence type="predicted"/>
<organism evidence="1 2">
    <name type="scientific">Populus trichocarpa</name>
    <name type="common">Western balsam poplar</name>
    <name type="synonym">Populus balsamifera subsp. trichocarpa</name>
    <dbReference type="NCBI Taxonomy" id="3694"/>
    <lineage>
        <taxon>Eukaryota</taxon>
        <taxon>Viridiplantae</taxon>
        <taxon>Streptophyta</taxon>
        <taxon>Embryophyta</taxon>
        <taxon>Tracheophyta</taxon>
        <taxon>Spermatophyta</taxon>
        <taxon>Magnoliopsida</taxon>
        <taxon>eudicotyledons</taxon>
        <taxon>Gunneridae</taxon>
        <taxon>Pentapetalae</taxon>
        <taxon>rosids</taxon>
        <taxon>fabids</taxon>
        <taxon>Malpighiales</taxon>
        <taxon>Salicaceae</taxon>
        <taxon>Saliceae</taxon>
        <taxon>Populus</taxon>
    </lineage>
</organism>
<keyword evidence="2" id="KW-1185">Reference proteome</keyword>
<gene>
    <name evidence="1" type="ORF">POPTR_005G124700</name>
</gene>
<evidence type="ECO:0000313" key="2">
    <source>
        <dbReference type="Proteomes" id="UP000006729"/>
    </source>
</evidence>
<dbReference type="Proteomes" id="UP000006729">
    <property type="component" value="Chromosome 5"/>
</dbReference>
<accession>A0A3N7EY00</accession>
<protein>
    <submittedName>
        <fullName evidence="1">Uncharacterized protein</fullName>
    </submittedName>
</protein>
<sequence>MGMSKGRMLVRRMTMGRLVRRSKVSRLMESLMMRKMVRRRMKTPRQGTWFNQWGRLKFLKLEVLMWSQGMKKMILKGRKKLMMTKSCRCYHHPHTLRGREMKTRMMMVRMMMMMLLSIRRSHRRSTFSSCSIPG</sequence>